<protein>
    <submittedName>
        <fullName evidence="2">Fumarylacetoacetate hydrolase family protein</fullName>
    </submittedName>
</protein>
<dbReference type="OrthoDB" id="3766879at2"/>
<evidence type="ECO:0000313" key="2">
    <source>
        <dbReference type="EMBL" id="QEC66848.1"/>
    </source>
</evidence>
<dbReference type="Pfam" id="PF01557">
    <property type="entry name" value="FAA_hydrolase"/>
    <property type="match status" value="1"/>
</dbReference>
<dbReference type="PANTHER" id="PTHR43211:SF1">
    <property type="entry name" value="BLL6422 PROTEIN"/>
    <property type="match status" value="1"/>
</dbReference>
<dbReference type="SUPFAM" id="SSF56529">
    <property type="entry name" value="FAH"/>
    <property type="match status" value="1"/>
</dbReference>
<sequence length="320" mass="36036">MKLVTFRNKKGQSRTGWLKDNGVVDMELVSNGILPDNMLAFIDDYEKYFSIIKEQHLEDAAPTYNLAEVQLLAPLPNPRSFRDYIGFEMHMLNASRSFGHTIGAAWYDMPIFYFTNHHGIFGPEDGIKRPLKETRLDIELEIAVIIGKKGKDITAAEAEDHIFGYTIFNDWTARAIQKKEMEIPLGPHKGKDFANAIGPCIVTKDEFEKYRVPFDESYFEAPLKVPTVKGDRFDLKMVSRINGQVVAEGNYKTVFFNFPQMIERASENNVTLMPGDILGSGTVGGGSLVENNFTVHRPLEPGDTVELEIEGIGVLRNKVV</sequence>
<dbReference type="RefSeq" id="WP_147188648.1">
    <property type="nucleotide sequence ID" value="NZ_CP042435.1"/>
</dbReference>
<reference evidence="2 3" key="1">
    <citation type="journal article" date="2016" name="Int. J. Syst. Evol. Microbiol.">
        <title>Panacibacter ginsenosidivorans gen. nov., sp. nov., with ginsenoside converting activity isolated from soil of a ginseng field.</title>
        <authorList>
            <person name="Siddiqi M.Z."/>
            <person name="Muhammad Shafi S."/>
            <person name="Choi K.D."/>
            <person name="Im W.T."/>
        </authorList>
    </citation>
    <scope>NUCLEOTIDE SEQUENCE [LARGE SCALE GENOMIC DNA]</scope>
    <source>
        <strain evidence="2 3">Gsoil1550</strain>
    </source>
</reference>
<proteinExistence type="predicted"/>
<evidence type="ECO:0000259" key="1">
    <source>
        <dbReference type="Pfam" id="PF01557"/>
    </source>
</evidence>
<dbReference type="InterPro" id="IPR036663">
    <property type="entry name" value="Fumarylacetoacetase_C_sf"/>
</dbReference>
<organism evidence="2 3">
    <name type="scientific">Panacibacter ginsenosidivorans</name>
    <dbReference type="NCBI Taxonomy" id="1813871"/>
    <lineage>
        <taxon>Bacteria</taxon>
        <taxon>Pseudomonadati</taxon>
        <taxon>Bacteroidota</taxon>
        <taxon>Chitinophagia</taxon>
        <taxon>Chitinophagales</taxon>
        <taxon>Chitinophagaceae</taxon>
        <taxon>Panacibacter</taxon>
    </lineage>
</organism>
<keyword evidence="2" id="KW-0378">Hydrolase</keyword>
<dbReference type="PANTHER" id="PTHR43211">
    <property type="entry name" value="FUMARYLACETOACETATE HYDROLASE"/>
    <property type="match status" value="1"/>
</dbReference>
<keyword evidence="3" id="KW-1185">Reference proteome</keyword>
<dbReference type="KEGG" id="pgin:FRZ67_05860"/>
<dbReference type="GO" id="GO:0016787">
    <property type="term" value="F:hydrolase activity"/>
    <property type="evidence" value="ECO:0007669"/>
    <property type="project" value="UniProtKB-KW"/>
</dbReference>
<name>A0A5B8V925_9BACT</name>
<dbReference type="Proteomes" id="UP000321533">
    <property type="component" value="Chromosome"/>
</dbReference>
<dbReference type="AlphaFoldDB" id="A0A5B8V925"/>
<dbReference type="EMBL" id="CP042435">
    <property type="protein sequence ID" value="QEC66848.1"/>
    <property type="molecule type" value="Genomic_DNA"/>
</dbReference>
<dbReference type="InterPro" id="IPR011234">
    <property type="entry name" value="Fumarylacetoacetase-like_C"/>
</dbReference>
<feature type="domain" description="Fumarylacetoacetase-like C-terminal" evidence="1">
    <location>
        <begin position="105"/>
        <end position="320"/>
    </location>
</feature>
<gene>
    <name evidence="2" type="ORF">FRZ67_05860</name>
</gene>
<dbReference type="Gene3D" id="3.90.850.10">
    <property type="entry name" value="Fumarylacetoacetase-like, C-terminal domain"/>
    <property type="match status" value="1"/>
</dbReference>
<evidence type="ECO:0000313" key="3">
    <source>
        <dbReference type="Proteomes" id="UP000321533"/>
    </source>
</evidence>
<accession>A0A5B8V925</accession>